<keyword evidence="3" id="KW-0520">NAD</keyword>
<feature type="domain" description="Aldehyde dehydrogenase" evidence="6">
    <location>
        <begin position="16"/>
        <end position="476"/>
    </location>
</feature>
<gene>
    <name evidence="7" type="ORF">D1627_03860</name>
</gene>
<dbReference type="InterPro" id="IPR016163">
    <property type="entry name" value="Ald_DH_C"/>
</dbReference>
<dbReference type="Pfam" id="PF00171">
    <property type="entry name" value="Aldedh"/>
    <property type="match status" value="1"/>
</dbReference>
<dbReference type="FunFam" id="3.40.605.10:FF:000007">
    <property type="entry name" value="NAD/NADP-dependent betaine aldehyde dehydrogenase"/>
    <property type="match status" value="1"/>
</dbReference>
<comment type="similarity">
    <text evidence="1 5">Belongs to the aldehyde dehydrogenase family.</text>
</comment>
<dbReference type="PANTHER" id="PTHR42986">
    <property type="entry name" value="BENZALDEHYDE DEHYDROGENASE YFMT"/>
    <property type="match status" value="1"/>
</dbReference>
<evidence type="ECO:0000259" key="6">
    <source>
        <dbReference type="Pfam" id="PF00171"/>
    </source>
</evidence>
<dbReference type="FunFam" id="3.40.309.10:FF:000009">
    <property type="entry name" value="Aldehyde dehydrogenase A"/>
    <property type="match status" value="1"/>
</dbReference>
<evidence type="ECO:0000256" key="2">
    <source>
        <dbReference type="ARBA" id="ARBA00023002"/>
    </source>
</evidence>
<dbReference type="Gene3D" id="3.40.309.10">
    <property type="entry name" value="Aldehyde Dehydrogenase, Chain A, domain 2"/>
    <property type="match status" value="1"/>
</dbReference>
<dbReference type="SUPFAM" id="SSF53720">
    <property type="entry name" value="ALDH-like"/>
    <property type="match status" value="1"/>
</dbReference>
<dbReference type="InterPro" id="IPR016161">
    <property type="entry name" value="Ald_DH/histidinol_DH"/>
</dbReference>
<accession>A0A399SJ66</accession>
<dbReference type="InterPro" id="IPR015590">
    <property type="entry name" value="Aldehyde_DH_dom"/>
</dbReference>
<name>A0A399SJ66_9BACT</name>
<dbReference type="GO" id="GO:0016620">
    <property type="term" value="F:oxidoreductase activity, acting on the aldehyde or oxo group of donors, NAD or NADP as acceptor"/>
    <property type="evidence" value="ECO:0007669"/>
    <property type="project" value="InterPro"/>
</dbReference>
<proteinExistence type="inferred from homology"/>
<keyword evidence="2 5" id="KW-0560">Oxidoreductase</keyword>
<evidence type="ECO:0000256" key="4">
    <source>
        <dbReference type="PROSITE-ProRule" id="PRU10007"/>
    </source>
</evidence>
<organism evidence="7 8">
    <name type="scientific">Pontibacter oryzae</name>
    <dbReference type="NCBI Taxonomy" id="2304593"/>
    <lineage>
        <taxon>Bacteria</taxon>
        <taxon>Pseudomonadati</taxon>
        <taxon>Bacteroidota</taxon>
        <taxon>Cytophagia</taxon>
        <taxon>Cytophagales</taxon>
        <taxon>Hymenobacteraceae</taxon>
        <taxon>Pontibacter</taxon>
    </lineage>
</organism>
<protein>
    <submittedName>
        <fullName evidence="7">Aldehyde dehydrogenase family protein</fullName>
    </submittedName>
</protein>
<evidence type="ECO:0000256" key="3">
    <source>
        <dbReference type="ARBA" id="ARBA00023027"/>
    </source>
</evidence>
<dbReference type="EMBL" id="QWGE01000001">
    <property type="protein sequence ID" value="RIJ42981.1"/>
    <property type="molecule type" value="Genomic_DNA"/>
</dbReference>
<keyword evidence="8" id="KW-1185">Reference proteome</keyword>
<dbReference type="OrthoDB" id="9762913at2"/>
<feature type="active site" evidence="4">
    <location>
        <position position="254"/>
    </location>
</feature>
<dbReference type="PANTHER" id="PTHR42986:SF1">
    <property type="entry name" value="BENZALDEHYDE DEHYDROGENASE YFMT"/>
    <property type="match status" value="1"/>
</dbReference>
<comment type="caution">
    <text evidence="7">The sequence shown here is derived from an EMBL/GenBank/DDBJ whole genome shotgun (WGS) entry which is preliminary data.</text>
</comment>
<evidence type="ECO:0000313" key="7">
    <source>
        <dbReference type="EMBL" id="RIJ42981.1"/>
    </source>
</evidence>
<dbReference type="InterPro" id="IPR016160">
    <property type="entry name" value="Ald_DH_CS_CYS"/>
</dbReference>
<dbReference type="InterPro" id="IPR016162">
    <property type="entry name" value="Ald_DH_N"/>
</dbReference>
<dbReference type="AlphaFoldDB" id="A0A399SJ66"/>
<dbReference type="Proteomes" id="UP000266005">
    <property type="component" value="Unassembled WGS sequence"/>
</dbReference>
<dbReference type="InterPro" id="IPR029510">
    <property type="entry name" value="Ald_DH_CS_GLU"/>
</dbReference>
<dbReference type="RefSeq" id="WP_119430863.1">
    <property type="nucleotide sequence ID" value="NZ_QWGE01000001.1"/>
</dbReference>
<evidence type="ECO:0000313" key="8">
    <source>
        <dbReference type="Proteomes" id="UP000266005"/>
    </source>
</evidence>
<sequence length="487" mass="53330">MERYTDLNKLYINGQWRDGSHKDKKQDVINPYDGSVLATFVPGTKDDLDEAYKAAKEAQKAWAATPVGQKRDVIERAAQIIREREEEIIEWLVKESGSSKLKASLECQTAFEITREASSYPSRMHGLIVPSYTPGKESRMYRSPLGVIGVISPWNFPFHLSMRSVAPALATGNAVVLKPATHTPITGATLLAKIFEEAGLPKGVFNVVVGSGSDIGDDFVTHPIPKLISFTGSTPVGEGIAELAGKHLKKLSLELGGNNVMIVLDDADVDKAVEASVFGKFLHQGQICIAINRILVHEKIHDAFVEKFVAKVKELPVGNPADDNTIVGPLIDTDAVERIQKDLEESIRAGAKKVVNGQMRSNRLMEPIVLTDVKNDMPIAHNEIFGPVAVVIKYKTDDEAVELANATKYGLSGAIQTSNTERSVQLAQRLETGMVHINDQSVNDEANAAFGGMKESGLGRFNGEFVLEEFTTVQWISVQHTPREYPF</sequence>
<evidence type="ECO:0000256" key="1">
    <source>
        <dbReference type="ARBA" id="ARBA00009986"/>
    </source>
</evidence>
<reference evidence="8" key="1">
    <citation type="submission" date="2018-08" db="EMBL/GenBank/DDBJ databases">
        <title>Mucilaginibacter sp. MYSH2.</title>
        <authorList>
            <person name="Seo T."/>
        </authorList>
    </citation>
    <scope>NUCLEOTIDE SEQUENCE [LARGE SCALE GENOMIC DNA]</scope>
    <source>
        <strain evidence="8">KIRAN</strain>
    </source>
</reference>
<dbReference type="PROSITE" id="PS00070">
    <property type="entry name" value="ALDEHYDE_DEHYDR_CYS"/>
    <property type="match status" value="1"/>
</dbReference>
<evidence type="ECO:0000256" key="5">
    <source>
        <dbReference type="RuleBase" id="RU003345"/>
    </source>
</evidence>
<dbReference type="Gene3D" id="3.40.605.10">
    <property type="entry name" value="Aldehyde Dehydrogenase, Chain A, domain 1"/>
    <property type="match status" value="1"/>
</dbReference>
<dbReference type="PROSITE" id="PS00687">
    <property type="entry name" value="ALDEHYDE_DEHYDR_GLU"/>
    <property type="match status" value="1"/>
</dbReference>